<evidence type="ECO:0000259" key="3">
    <source>
        <dbReference type="Pfam" id="PF10350"/>
    </source>
</evidence>
<protein>
    <submittedName>
        <fullName evidence="6">Uncharacterized protein</fullName>
    </submittedName>
</protein>
<dbReference type="PANTHER" id="PTHR14387">
    <property type="entry name" value="THADA/DEATH RECEPTOR INTERACTING PROTEIN"/>
    <property type="match status" value="1"/>
</dbReference>
<sequence length="1567" mass="173876">MLEQDVSPLTELEIRQLSLGGFEIGALDPEKGVLRALPILLVRLLATIRTSSFGLSHRAAACNLLSAALLATSDQEGLIAILWSDQLWIQSMETLLRSFSALKLKSTRQLLNSLLLILSRYKDDPGTTSTYTWLLTELSTVLRDGPTHAAPKAHLSVLSMAMEKRIVSVQDVCMVAEPRAESDLGPSGALESFFRRLLPLAVLDDLGPSLAKVITAALRWNTGSESVNTAVVKPLVSSYDDDQILRDCYRHYILPAIIGKSFDCFSSLLDGLRLDQHLGNVGWSLSPMDHIETTERDLLVNCLLVGAAQDMVVVTRSAAMIERNFRKRKLMFPLNMAESMLQDESKTFRIGALFLLIGDSISIEPMSAATLTILLRHIPAMFADTDADFRSSVFSMLQRLIDRLRSSSCALLRRQSPHLALHQSFLLDFVQLLNTELRPPASYQRHVCALQALKMLARSGMDPLVKPLSWSKGARSQLSFNFKLDLFGNDTIDALLALLMDPFEEVRTLSFSILQMTLKVEVDVANIRQRNHSHSTPDMNIIDLGLMLDNVQTLAARTGRADHADAAGRLYGLIFSLGPAIARDHTDSAWWSSRQNTLSHLIHRSQEMLKALQHSPSQSMHSLPFHACLIAIRYILDQADTPMPDAATSLSPEIIRQLINISTRTWTTMRPILCDDAPEGYLPTGIEEETLDNDIDTKDLLSFAWRALKESSLLLRALMGPLTKPSLALTMAQSYLFDMISLSFEQLRDLRHRGAFSTVAQTFMTGCTQYLRSYPEGEPQLRTFYMATIATINGRTTINTRRSAGLPAMLAGLLAATPESSSLLTESVNDLISIANRPGNEADVDHQALPQVHALNCLREIFKHSKLGQRSSNRISDALHLAGTCLTSDLWGIRNSGLMLFRALLDRLLGSNDAFETSNRTKSNDVFTRHPQLQRMIYKLLEANVHDVDQTSAVERVFPALQLLYRAQPPQQQLQGTRAAVHKLIDCPHWLVRDKAARTIARLAQDDASSVLIHYCELKTTTQNSGHGRLLCLKHILDNALTQDEDLLLMVLGHMMQGLSSDNQFKSSAILRASALDVVVQCLRRLDAIASAQSAVDIIADRKVSQILQRGSQAQSMSAPMASFEFRSQALLFTHLQGSYSDLVETLQDLLAEDADALVVFLEEIGRSLRSCSNTSDLTILIRLLLGFLCDGPTLQPQVAIAAMDVLHAAKDRSSTRHMDRLDDLSAAWFTRLWIYSATPLTNDRALVTTGILLDLGLQQHSIEPRLTAQRIKAWLIQIRDAIHEDEPFDTRFAAVTALRKLDVGLLRLQNETVFQGALLDLCLIIYDLTNDDDDEVRCTGAALAGRLLVPANRRGKILVPLVAGSQLLSRTIRRGDSQRLGSIAIARLVSQSSHAIGEAVRDLLDEQLKTDKALFAEEKQNLFIDHAREARVWSKVLMSLPLGSVGRNQIHKMVNWACEGLQALGDLTRTSSGGPFSWSYNPDTFALGLRVIYSAQSLLHLQRQQRRLGVPSVEIRQLLSALLRQGRDRGLNNMWLKEIQKTVTQDLAHGVLRTGLILCSSGLDAA</sequence>
<evidence type="ECO:0000313" key="7">
    <source>
        <dbReference type="Proteomes" id="UP000243797"/>
    </source>
</evidence>
<dbReference type="OrthoDB" id="73997at2759"/>
<keyword evidence="2" id="KW-0819">tRNA processing</keyword>
<keyword evidence="7" id="KW-1185">Reference proteome</keyword>
<name>A0A2K1QX22_9PEZI</name>
<dbReference type="Pfam" id="PF10350">
    <property type="entry name" value="DUF2428"/>
    <property type="match status" value="1"/>
</dbReference>
<evidence type="ECO:0000259" key="4">
    <source>
        <dbReference type="Pfam" id="PF25150"/>
    </source>
</evidence>
<dbReference type="PANTHER" id="PTHR14387:SF0">
    <property type="entry name" value="DUF2428 DOMAIN-CONTAINING PROTEIN"/>
    <property type="match status" value="1"/>
</dbReference>
<proteinExistence type="inferred from homology"/>
<dbReference type="InterPro" id="IPR056842">
    <property type="entry name" value="THADA-like_TPR_C"/>
</dbReference>
<organism evidence="6 7">
    <name type="scientific">Sphaceloma murrayae</name>
    <dbReference type="NCBI Taxonomy" id="2082308"/>
    <lineage>
        <taxon>Eukaryota</taxon>
        <taxon>Fungi</taxon>
        <taxon>Dikarya</taxon>
        <taxon>Ascomycota</taxon>
        <taxon>Pezizomycotina</taxon>
        <taxon>Dothideomycetes</taxon>
        <taxon>Dothideomycetidae</taxon>
        <taxon>Myriangiales</taxon>
        <taxon>Elsinoaceae</taxon>
        <taxon>Sphaceloma</taxon>
    </lineage>
</organism>
<dbReference type="GO" id="GO:0030488">
    <property type="term" value="P:tRNA methylation"/>
    <property type="evidence" value="ECO:0007669"/>
    <property type="project" value="TreeGrafter"/>
</dbReference>
<dbReference type="SUPFAM" id="SSF48371">
    <property type="entry name" value="ARM repeat"/>
    <property type="match status" value="1"/>
</dbReference>
<dbReference type="STRING" id="2082308.A0A2K1QX22"/>
<accession>A0A2K1QX22</accession>
<dbReference type="Proteomes" id="UP000243797">
    <property type="component" value="Unassembled WGS sequence"/>
</dbReference>
<dbReference type="InterPro" id="IPR019442">
    <property type="entry name" value="THADA/TRM732_DUF2428"/>
</dbReference>
<dbReference type="InterPro" id="IPR051954">
    <property type="entry name" value="tRNA_methyltransferase_THADA"/>
</dbReference>
<dbReference type="InterPro" id="IPR056843">
    <property type="entry name" value="THADA-like_TPR"/>
</dbReference>
<dbReference type="Pfam" id="PF25150">
    <property type="entry name" value="TPR_Trm732"/>
    <property type="match status" value="1"/>
</dbReference>
<dbReference type="GO" id="GO:0005829">
    <property type="term" value="C:cytosol"/>
    <property type="evidence" value="ECO:0007669"/>
    <property type="project" value="TreeGrafter"/>
</dbReference>
<evidence type="ECO:0000313" key="6">
    <source>
        <dbReference type="EMBL" id="PNS19510.1"/>
    </source>
</evidence>
<evidence type="ECO:0000256" key="1">
    <source>
        <dbReference type="ARBA" id="ARBA00010409"/>
    </source>
</evidence>
<evidence type="ECO:0000259" key="5">
    <source>
        <dbReference type="Pfam" id="PF25151"/>
    </source>
</evidence>
<dbReference type="EMBL" id="NKHZ01000031">
    <property type="protein sequence ID" value="PNS19510.1"/>
    <property type="molecule type" value="Genomic_DNA"/>
</dbReference>
<evidence type="ECO:0000256" key="2">
    <source>
        <dbReference type="ARBA" id="ARBA00022694"/>
    </source>
</evidence>
<feature type="domain" description="tRNA (32-2'-O)-methyltransferase regulator THADA-like C-terminal TPR repeats region" evidence="5">
    <location>
        <begin position="894"/>
        <end position="1036"/>
    </location>
</feature>
<dbReference type="Pfam" id="PF26523">
    <property type="entry name" value="Trm732_C"/>
    <property type="match status" value="1"/>
</dbReference>
<comment type="similarity">
    <text evidence="1">Belongs to the THADA family.</text>
</comment>
<comment type="caution">
    <text evidence="6">The sequence shown here is derived from an EMBL/GenBank/DDBJ whole genome shotgun (WGS) entry which is preliminary data.</text>
</comment>
<dbReference type="Pfam" id="PF25151">
    <property type="entry name" value="TPR_Trm732_C"/>
    <property type="match status" value="1"/>
</dbReference>
<gene>
    <name evidence="6" type="ORF">CAC42_7354</name>
</gene>
<feature type="domain" description="tRNA (32-2'-O)-methyltransferase regulator THADA-like TPR repeats region" evidence="4">
    <location>
        <begin position="235"/>
        <end position="508"/>
    </location>
</feature>
<feature type="domain" description="DUF2428" evidence="3">
    <location>
        <begin position="654"/>
        <end position="891"/>
    </location>
</feature>
<dbReference type="InParanoid" id="A0A2K1QX22"/>
<dbReference type="InterPro" id="IPR016024">
    <property type="entry name" value="ARM-type_fold"/>
</dbReference>
<reference evidence="6 7" key="1">
    <citation type="submission" date="2017-06" db="EMBL/GenBank/DDBJ databases">
        <title>Draft genome sequence of a variant of Elsinoe murrayae.</title>
        <authorList>
            <person name="Cheng Q."/>
        </authorList>
    </citation>
    <scope>NUCLEOTIDE SEQUENCE [LARGE SCALE GENOMIC DNA]</scope>
    <source>
        <strain evidence="6 7">CQ-2017a</strain>
    </source>
</reference>